<proteinExistence type="predicted"/>
<dbReference type="Proteomes" id="UP001626628">
    <property type="component" value="Chromosome"/>
</dbReference>
<feature type="domain" description="L,D-TPase catalytic" evidence="8">
    <location>
        <begin position="277"/>
        <end position="410"/>
    </location>
</feature>
<dbReference type="PROSITE" id="PS52029">
    <property type="entry name" value="LD_TPASE"/>
    <property type="match status" value="1"/>
</dbReference>
<reference evidence="9 10" key="1">
    <citation type="submission" date="2024-03" db="EMBL/GenBank/DDBJ databases">
        <title>The complete genome of Streptomyces sirii sp.nov.</title>
        <authorList>
            <person name="Zakalyukina Y.V."/>
            <person name="Belik A.R."/>
            <person name="Biryukov M.V."/>
            <person name="Baturina O.A."/>
            <person name="Kabilov M.R."/>
        </authorList>
    </citation>
    <scope>NUCLEOTIDE SEQUENCE [LARGE SCALE GENOMIC DNA]</scope>
    <source>
        <strain evidence="9 10">BP-8</strain>
    </source>
</reference>
<sequence>MELLVTTPDNPVPSRFRAPRHRLLLTERPPAPGAWYRSRQIRGTLTASALFAAGALALSGCGEGGSAGGDDGENGAGAKGSGMRITVSSKDGATGASIGGTRVQVSGGTLTEVKLTAAESGKEVAGSMASGGASWKPSVQLERGTKYKIVAKAKDSEGRSATENATFTTVSSKNSFIGSYAPEGGKTVGVGMPVSFDFDKVITNKKDVQSHITVTSSSGQQVVGHWFGAQRLDFRPEDYWKAGSKVTMKIDLDGVKGGDGITGVQSKTVTFTIGRSQVSTVDMDTQMMTVKRDGKTLKSIPISGGSPQNPTYNGQMVISEKLQQTRMDGSTVGFENPGESYDIPDVPHAMRLSTSGTFLHGNYWGNASIFGRSGTSHGCIGLRDVKGGGGDTPGKWFFDESLVGDVVVVKNSPEQTVKPDNGLNGWNLSWKEWQAGSAA</sequence>
<evidence type="ECO:0000313" key="10">
    <source>
        <dbReference type="Proteomes" id="UP001626628"/>
    </source>
</evidence>
<feature type="active site" description="Nucleophile" evidence="7">
    <location>
        <position position="379"/>
    </location>
</feature>
<dbReference type="SUPFAM" id="SSF141523">
    <property type="entry name" value="L,D-transpeptidase catalytic domain-like"/>
    <property type="match status" value="1"/>
</dbReference>
<name>A0ABZ2QHV8_9ACTN</name>
<accession>A0ABZ2QHV8</accession>
<dbReference type="InterPro" id="IPR050979">
    <property type="entry name" value="LD-transpeptidase"/>
</dbReference>
<dbReference type="CDD" id="cd16913">
    <property type="entry name" value="YkuD_like"/>
    <property type="match status" value="1"/>
</dbReference>
<dbReference type="Gene3D" id="2.40.440.10">
    <property type="entry name" value="L,D-transpeptidase catalytic domain-like"/>
    <property type="match status" value="1"/>
</dbReference>
<evidence type="ECO:0000256" key="4">
    <source>
        <dbReference type="ARBA" id="ARBA00022984"/>
    </source>
</evidence>
<gene>
    <name evidence="9" type="ORF">WAB15_00050</name>
</gene>
<dbReference type="CDD" id="cd13432">
    <property type="entry name" value="LDT_IgD_like_2"/>
    <property type="match status" value="1"/>
</dbReference>
<evidence type="ECO:0000256" key="7">
    <source>
        <dbReference type="PROSITE-ProRule" id="PRU01373"/>
    </source>
</evidence>
<keyword evidence="3 7" id="KW-0133">Cell shape</keyword>
<dbReference type="EMBL" id="CP147982">
    <property type="protein sequence ID" value="WXK74512.1"/>
    <property type="molecule type" value="Genomic_DNA"/>
</dbReference>
<organism evidence="9 10">
    <name type="scientific">Streptomyces sirii</name>
    <dbReference type="NCBI Taxonomy" id="3127701"/>
    <lineage>
        <taxon>Bacteria</taxon>
        <taxon>Bacillati</taxon>
        <taxon>Actinomycetota</taxon>
        <taxon>Actinomycetes</taxon>
        <taxon>Kitasatosporales</taxon>
        <taxon>Streptomycetaceae</taxon>
        <taxon>Streptomyces</taxon>
    </lineage>
</organism>
<dbReference type="Gene3D" id="2.60.40.3780">
    <property type="match status" value="1"/>
</dbReference>
<dbReference type="Gene3D" id="2.60.40.3710">
    <property type="match status" value="1"/>
</dbReference>
<dbReference type="InterPro" id="IPR041280">
    <property type="entry name" value="Big_10"/>
</dbReference>
<dbReference type="Pfam" id="PF17964">
    <property type="entry name" value="Big_10"/>
    <property type="match status" value="1"/>
</dbReference>
<protein>
    <submittedName>
        <fullName evidence="9">Ig-like domain-containing protein</fullName>
    </submittedName>
</protein>
<dbReference type="PANTHER" id="PTHR30582">
    <property type="entry name" value="L,D-TRANSPEPTIDASE"/>
    <property type="match status" value="1"/>
</dbReference>
<evidence type="ECO:0000256" key="3">
    <source>
        <dbReference type="ARBA" id="ARBA00022960"/>
    </source>
</evidence>
<dbReference type="PANTHER" id="PTHR30582:SF2">
    <property type="entry name" value="L,D-TRANSPEPTIDASE YCIB-RELATED"/>
    <property type="match status" value="1"/>
</dbReference>
<dbReference type="Pfam" id="PF03734">
    <property type="entry name" value="YkuD"/>
    <property type="match status" value="1"/>
</dbReference>
<dbReference type="RefSeq" id="WP_407284780.1">
    <property type="nucleotide sequence ID" value="NZ_CP147982.1"/>
</dbReference>
<keyword evidence="4 7" id="KW-0573">Peptidoglycan synthesis</keyword>
<keyword evidence="6 7" id="KW-0961">Cell wall biogenesis/degradation</keyword>
<evidence type="ECO:0000256" key="2">
    <source>
        <dbReference type="ARBA" id="ARBA00022679"/>
    </source>
</evidence>
<evidence type="ECO:0000256" key="1">
    <source>
        <dbReference type="ARBA" id="ARBA00004752"/>
    </source>
</evidence>
<evidence type="ECO:0000313" key="9">
    <source>
        <dbReference type="EMBL" id="WXK74512.1"/>
    </source>
</evidence>
<keyword evidence="2" id="KW-0808">Transferase</keyword>
<evidence type="ECO:0000259" key="8">
    <source>
        <dbReference type="PROSITE" id="PS52029"/>
    </source>
</evidence>
<feature type="active site" description="Proton donor/acceptor" evidence="7">
    <location>
        <position position="360"/>
    </location>
</feature>
<dbReference type="InterPro" id="IPR038063">
    <property type="entry name" value="Transpep_catalytic_dom"/>
</dbReference>
<evidence type="ECO:0000256" key="5">
    <source>
        <dbReference type="ARBA" id="ARBA00023315"/>
    </source>
</evidence>
<evidence type="ECO:0000256" key="6">
    <source>
        <dbReference type="ARBA" id="ARBA00023316"/>
    </source>
</evidence>
<dbReference type="InterPro" id="IPR005490">
    <property type="entry name" value="LD_TPept_cat_dom"/>
</dbReference>
<comment type="pathway">
    <text evidence="1 7">Cell wall biogenesis; peptidoglycan biosynthesis.</text>
</comment>
<keyword evidence="10" id="KW-1185">Reference proteome</keyword>
<keyword evidence="5" id="KW-0012">Acyltransferase</keyword>